<dbReference type="STRING" id="465721.ACG33_10900"/>
<organism evidence="1 2">
    <name type="scientific">Steroidobacter denitrificans</name>
    <dbReference type="NCBI Taxonomy" id="465721"/>
    <lineage>
        <taxon>Bacteria</taxon>
        <taxon>Pseudomonadati</taxon>
        <taxon>Pseudomonadota</taxon>
        <taxon>Gammaproteobacteria</taxon>
        <taxon>Steroidobacterales</taxon>
        <taxon>Steroidobacteraceae</taxon>
        <taxon>Steroidobacter</taxon>
    </lineage>
</organism>
<name>A0A127FB09_STEDE</name>
<dbReference type="EMBL" id="CP011971">
    <property type="protein sequence ID" value="AMN47596.1"/>
    <property type="molecule type" value="Genomic_DNA"/>
</dbReference>
<reference evidence="1 2" key="1">
    <citation type="submission" date="2015-06" db="EMBL/GenBank/DDBJ databases">
        <title>A Comprehensive Approach to Explore the Metabolic and Phylogenetic Diversity of Bacterial Steroid Degradation in the Environment: Testosterone as an Example.</title>
        <authorList>
            <person name="Yang F.-C."/>
            <person name="Chen Y.-L."/>
            <person name="Yu C.-P."/>
            <person name="Tang S.-L."/>
            <person name="Wang P.-H."/>
            <person name="Ismail W."/>
            <person name="Wang C.-H."/>
            <person name="Yang C.-Y."/>
            <person name="Chiang Y.-R."/>
        </authorList>
    </citation>
    <scope>NUCLEOTIDE SEQUENCE [LARGE SCALE GENOMIC DNA]</scope>
    <source>
        <strain evidence="1 2">DSM 18526</strain>
    </source>
</reference>
<dbReference type="Proteomes" id="UP000070250">
    <property type="component" value="Chromosome"/>
</dbReference>
<dbReference type="KEGG" id="sdf:ACG33_10900"/>
<proteinExistence type="predicted"/>
<evidence type="ECO:0000313" key="1">
    <source>
        <dbReference type="EMBL" id="AMN47596.1"/>
    </source>
</evidence>
<dbReference type="AlphaFoldDB" id="A0A127FB09"/>
<evidence type="ECO:0000313" key="2">
    <source>
        <dbReference type="Proteomes" id="UP000070250"/>
    </source>
</evidence>
<sequence length="70" mass="7630">MSSNRGGKLGIEQTDQAAAVMEQTGRQAVVMRLSRCEVIGTGRFRAVRGNWHVSSSPGIPLLFCIEKPDQ</sequence>
<protein>
    <submittedName>
        <fullName evidence="1">Uncharacterized protein</fullName>
    </submittedName>
</protein>
<gene>
    <name evidence="1" type="ORF">ACG33_10900</name>
</gene>
<keyword evidence="2" id="KW-1185">Reference proteome</keyword>
<accession>A0A127FB09</accession>